<keyword evidence="3" id="KW-0862">Zinc</keyword>
<dbReference type="GO" id="GO:0004341">
    <property type="term" value="F:gluconolactonase activity"/>
    <property type="evidence" value="ECO:0007669"/>
    <property type="project" value="TreeGrafter"/>
</dbReference>
<dbReference type="Proteomes" id="UP000756132">
    <property type="component" value="Chromosome 1"/>
</dbReference>
<feature type="active site" description="Proton donor/acceptor" evidence="2">
    <location>
        <position position="231"/>
    </location>
</feature>
<comment type="cofactor">
    <cofactor evidence="3">
        <name>Zn(2+)</name>
        <dbReference type="ChEBI" id="CHEBI:29105"/>
    </cofactor>
    <text evidence="3">Binds 1 divalent metal cation per subunit.</text>
</comment>
<dbReference type="AlphaFoldDB" id="A0A9Q8L7X1"/>
<name>A0A9Q8L7X1_PASFU</name>
<feature type="binding site" evidence="3">
    <location>
        <position position="128"/>
    </location>
    <ligand>
        <name>substrate</name>
    </ligand>
</feature>
<dbReference type="OMA" id="LWRCRAD"/>
<keyword evidence="3" id="KW-0479">Metal-binding</keyword>
<evidence type="ECO:0000313" key="6">
    <source>
        <dbReference type="EMBL" id="UJO12498.1"/>
    </source>
</evidence>
<dbReference type="OrthoDB" id="423498at2759"/>
<feature type="binding site" evidence="3">
    <location>
        <position position="22"/>
    </location>
    <ligand>
        <name>a divalent metal cation</name>
        <dbReference type="ChEBI" id="CHEBI:60240"/>
    </ligand>
</feature>
<feature type="binding site" evidence="3">
    <location>
        <position position="179"/>
    </location>
    <ligand>
        <name>a divalent metal cation</name>
        <dbReference type="ChEBI" id="CHEBI:60240"/>
    </ligand>
</feature>
<dbReference type="PRINTS" id="PR01790">
    <property type="entry name" value="SMP30FAMILY"/>
</dbReference>
<evidence type="ECO:0000256" key="1">
    <source>
        <dbReference type="ARBA" id="ARBA00008853"/>
    </source>
</evidence>
<sequence>MPDVKKYKITEPYLHLGCGLGEGPFWEKDRNTLRFVDIVKEKLHTVDLSKGPSSHKQWDLQYSIGTTADIEGDDKNFIFGGKSGYGVFNRETGEHRLIKQHWSDAERQPDGGGKPKAGKNKQERMRSNDGAVDANGRYFVGTMNDPALVGQGFTDEGVLLRLDSDLSLHRVKEGVTIPNGISWTLDNKHCYFTDSPSGKIMKYPYNLSTGEIDWSNGHVFFECPIEGGVPDGHAQDEEGCLWVALFGTGKVVRVNTSGEIVAEVEVPTRCVTCPAIAGTELFITSAEEEDPEKYAWSAKYQGDLFRVEIGLKGCPLNRFKPGVQL</sequence>
<dbReference type="GeneID" id="71981906"/>
<proteinExistence type="inferred from homology"/>
<dbReference type="GO" id="GO:0005509">
    <property type="term" value="F:calcium ion binding"/>
    <property type="evidence" value="ECO:0007669"/>
    <property type="project" value="TreeGrafter"/>
</dbReference>
<feature type="binding site" evidence="3">
    <location>
        <position position="126"/>
    </location>
    <ligand>
        <name>substrate</name>
    </ligand>
</feature>
<dbReference type="InterPro" id="IPR013658">
    <property type="entry name" value="SGL"/>
</dbReference>
<feature type="region of interest" description="Disordered" evidence="4">
    <location>
        <begin position="101"/>
        <end position="130"/>
    </location>
</feature>
<feature type="binding site" evidence="3">
    <location>
        <position position="231"/>
    </location>
    <ligand>
        <name>a divalent metal cation</name>
        <dbReference type="ChEBI" id="CHEBI:60240"/>
    </ligand>
</feature>
<dbReference type="InterPro" id="IPR005511">
    <property type="entry name" value="SMP-30"/>
</dbReference>
<gene>
    <name evidence="6" type="ORF">CLAFUR5_02028</name>
</gene>
<evidence type="ECO:0000259" key="5">
    <source>
        <dbReference type="Pfam" id="PF08450"/>
    </source>
</evidence>
<dbReference type="InterPro" id="IPR011042">
    <property type="entry name" value="6-blade_b-propeller_TolB-like"/>
</dbReference>
<feature type="domain" description="SMP-30/Gluconolactonase/LRE-like region" evidence="5">
    <location>
        <begin position="20"/>
        <end position="286"/>
    </location>
</feature>
<comment type="similarity">
    <text evidence="1">Belongs to the SMP-30/CGR1 family.</text>
</comment>
<evidence type="ECO:0000313" key="7">
    <source>
        <dbReference type="Proteomes" id="UP000756132"/>
    </source>
</evidence>
<organism evidence="6 7">
    <name type="scientific">Passalora fulva</name>
    <name type="common">Tomato leaf mold</name>
    <name type="synonym">Cladosporium fulvum</name>
    <dbReference type="NCBI Taxonomy" id="5499"/>
    <lineage>
        <taxon>Eukaryota</taxon>
        <taxon>Fungi</taxon>
        <taxon>Dikarya</taxon>
        <taxon>Ascomycota</taxon>
        <taxon>Pezizomycotina</taxon>
        <taxon>Dothideomycetes</taxon>
        <taxon>Dothideomycetidae</taxon>
        <taxon>Mycosphaerellales</taxon>
        <taxon>Mycosphaerellaceae</taxon>
        <taxon>Fulvia</taxon>
    </lineage>
</organism>
<reference evidence="6" key="2">
    <citation type="journal article" date="2022" name="Microb. Genom.">
        <title>A chromosome-scale genome assembly of the tomato pathogen Cladosporium fulvum reveals a compartmentalized genome architecture and the presence of a dispensable chromosome.</title>
        <authorList>
            <person name="Zaccaron A.Z."/>
            <person name="Chen L.H."/>
            <person name="Samaras A."/>
            <person name="Stergiopoulos I."/>
        </authorList>
    </citation>
    <scope>NUCLEOTIDE SEQUENCE</scope>
    <source>
        <strain evidence="6">Race5_Kim</strain>
    </source>
</reference>
<evidence type="ECO:0000256" key="3">
    <source>
        <dbReference type="PIRSR" id="PIRSR605511-2"/>
    </source>
</evidence>
<keyword evidence="7" id="KW-1185">Reference proteome</keyword>
<dbReference type="SUPFAM" id="SSF63829">
    <property type="entry name" value="Calcium-dependent phosphotriesterase"/>
    <property type="match status" value="1"/>
</dbReference>
<dbReference type="EMBL" id="CP090163">
    <property type="protein sequence ID" value="UJO12498.1"/>
    <property type="molecule type" value="Genomic_DNA"/>
</dbReference>
<protein>
    <submittedName>
        <fullName evidence="6">Sugar lactone lactonase</fullName>
    </submittedName>
</protein>
<dbReference type="PANTHER" id="PTHR10907">
    <property type="entry name" value="REGUCALCIN"/>
    <property type="match status" value="1"/>
</dbReference>
<dbReference type="RefSeq" id="XP_047756864.1">
    <property type="nucleotide sequence ID" value="XM_047901176.1"/>
</dbReference>
<dbReference type="Gene3D" id="2.120.10.30">
    <property type="entry name" value="TolB, C-terminal domain"/>
    <property type="match status" value="1"/>
</dbReference>
<reference evidence="6" key="1">
    <citation type="submission" date="2021-12" db="EMBL/GenBank/DDBJ databases">
        <authorList>
            <person name="Zaccaron A."/>
            <person name="Stergiopoulos I."/>
        </authorList>
    </citation>
    <scope>NUCLEOTIDE SEQUENCE</scope>
    <source>
        <strain evidence="6">Race5_Kim</strain>
    </source>
</reference>
<accession>A0A9Q8L7X1</accession>
<dbReference type="KEGG" id="ffu:CLAFUR5_02028"/>
<evidence type="ECO:0000256" key="2">
    <source>
        <dbReference type="PIRSR" id="PIRSR605511-1"/>
    </source>
</evidence>
<dbReference type="Pfam" id="PF08450">
    <property type="entry name" value="SGL"/>
    <property type="match status" value="1"/>
</dbReference>
<dbReference type="PANTHER" id="PTHR10907:SF47">
    <property type="entry name" value="REGUCALCIN"/>
    <property type="match status" value="1"/>
</dbReference>
<evidence type="ECO:0000256" key="4">
    <source>
        <dbReference type="SAM" id="MobiDB-lite"/>
    </source>
</evidence>